<dbReference type="InterPro" id="IPR045619">
    <property type="entry name" value="DUF6443"/>
</dbReference>
<proteinExistence type="predicted"/>
<evidence type="ECO:0000313" key="2">
    <source>
        <dbReference type="EMBL" id="MFC4750266.1"/>
    </source>
</evidence>
<name>A0ABV9PLD9_9FLAO</name>
<comment type="caution">
    <text evidence="2">The sequence shown here is derived from an EMBL/GenBank/DDBJ whole genome shotgun (WGS) entry which is preliminary data.</text>
</comment>
<reference evidence="3" key="1">
    <citation type="journal article" date="2019" name="Int. J. Syst. Evol. Microbiol.">
        <title>The Global Catalogue of Microorganisms (GCM) 10K type strain sequencing project: providing services to taxonomists for standard genome sequencing and annotation.</title>
        <authorList>
            <consortium name="The Broad Institute Genomics Platform"/>
            <consortium name="The Broad Institute Genome Sequencing Center for Infectious Disease"/>
            <person name="Wu L."/>
            <person name="Ma J."/>
        </authorList>
    </citation>
    <scope>NUCLEOTIDE SEQUENCE [LARGE SCALE GENOMIC DNA]</scope>
    <source>
        <strain evidence="3">WYCCWR 13023</strain>
    </source>
</reference>
<evidence type="ECO:0000313" key="3">
    <source>
        <dbReference type="Proteomes" id="UP001595935"/>
    </source>
</evidence>
<keyword evidence="3" id="KW-1185">Reference proteome</keyword>
<dbReference type="Pfam" id="PF20041">
    <property type="entry name" value="DUF6443"/>
    <property type="match status" value="1"/>
</dbReference>
<protein>
    <submittedName>
        <fullName evidence="2">DUF6443 domain-containing protein</fullName>
    </submittedName>
</protein>
<sequence>MTYCDGLGRLIQQITGQQSVLGKDIITHIKYDGFGRQPQEYFPFKAETSTMTFEVSAAV</sequence>
<dbReference type="Proteomes" id="UP001595935">
    <property type="component" value="Unassembled WGS sequence"/>
</dbReference>
<feature type="domain" description="DUF6443" evidence="1">
    <location>
        <begin position="1"/>
        <end position="54"/>
    </location>
</feature>
<gene>
    <name evidence="2" type="ORF">ACFO5S_22625</name>
</gene>
<dbReference type="RefSeq" id="WP_317192590.1">
    <property type="nucleotide sequence ID" value="NZ_JAGYWA010000016.1"/>
</dbReference>
<dbReference type="EMBL" id="JBHSGV010000016">
    <property type="protein sequence ID" value="MFC4750266.1"/>
    <property type="molecule type" value="Genomic_DNA"/>
</dbReference>
<accession>A0ABV9PLD9</accession>
<evidence type="ECO:0000259" key="1">
    <source>
        <dbReference type="Pfam" id="PF20041"/>
    </source>
</evidence>
<organism evidence="2 3">
    <name type="scientific">Flavobacterium branchiicola</name>
    <dbReference type="NCBI Taxonomy" id="1114875"/>
    <lineage>
        <taxon>Bacteria</taxon>
        <taxon>Pseudomonadati</taxon>
        <taxon>Bacteroidota</taxon>
        <taxon>Flavobacteriia</taxon>
        <taxon>Flavobacteriales</taxon>
        <taxon>Flavobacteriaceae</taxon>
        <taxon>Flavobacterium</taxon>
    </lineage>
</organism>